<dbReference type="Gene3D" id="6.10.280.70">
    <property type="match status" value="1"/>
</dbReference>
<dbReference type="GO" id="GO:0015078">
    <property type="term" value="F:proton transmembrane transporter activity"/>
    <property type="evidence" value="ECO:0007669"/>
    <property type="project" value="InterPro"/>
</dbReference>
<dbReference type="PANTHER" id="PTHR12700">
    <property type="entry name" value="ATP SYNTHASE SUBUNIT D, MITOCHONDRIAL"/>
    <property type="match status" value="1"/>
</dbReference>
<accession>A0A4V4MUY1</accession>
<evidence type="ECO:0000256" key="4">
    <source>
        <dbReference type="ARBA" id="ARBA00022448"/>
    </source>
</evidence>
<comment type="caution">
    <text evidence="12">The sequence shown here is derived from an EMBL/GenBank/DDBJ whole genome shotgun (WGS) entry which is preliminary data.</text>
</comment>
<dbReference type="AlphaFoldDB" id="A0A4V4MUY1"/>
<evidence type="ECO:0000256" key="2">
    <source>
        <dbReference type="ARBA" id="ARBA00006842"/>
    </source>
</evidence>
<evidence type="ECO:0000256" key="3">
    <source>
        <dbReference type="ARBA" id="ARBA00021688"/>
    </source>
</evidence>
<evidence type="ECO:0000256" key="11">
    <source>
        <dbReference type="SAM" id="Coils"/>
    </source>
</evidence>
<comment type="similarity">
    <text evidence="2">Belongs to the ATPase d subunit family.</text>
</comment>
<dbReference type="EMBL" id="SPRO01000009">
    <property type="protein sequence ID" value="TIC31999.1"/>
    <property type="molecule type" value="Genomic_DNA"/>
</dbReference>
<keyword evidence="7" id="KW-0999">Mitochondrion inner membrane</keyword>
<keyword evidence="11" id="KW-0175">Coiled coil</keyword>
<evidence type="ECO:0000256" key="9">
    <source>
        <dbReference type="ARBA" id="ARBA00023128"/>
    </source>
</evidence>
<comment type="subcellular location">
    <subcellularLocation>
        <location evidence="1">Mitochondrion inner membrane</location>
    </subcellularLocation>
</comment>
<proteinExistence type="inferred from homology"/>
<evidence type="ECO:0000256" key="7">
    <source>
        <dbReference type="ARBA" id="ARBA00022792"/>
    </source>
</evidence>
<organism evidence="12 13">
    <name type="scientific">Wallemia mellicola</name>
    <dbReference type="NCBI Taxonomy" id="1708541"/>
    <lineage>
        <taxon>Eukaryota</taxon>
        <taxon>Fungi</taxon>
        <taxon>Dikarya</taxon>
        <taxon>Basidiomycota</taxon>
        <taxon>Wallemiomycotina</taxon>
        <taxon>Wallemiomycetes</taxon>
        <taxon>Wallemiales</taxon>
        <taxon>Wallemiaceae</taxon>
        <taxon>Wallemia</taxon>
    </lineage>
</organism>
<evidence type="ECO:0000256" key="8">
    <source>
        <dbReference type="ARBA" id="ARBA00023065"/>
    </source>
</evidence>
<dbReference type="InterPro" id="IPR008689">
    <property type="entry name" value="ATP_synth_F0_dsu_mt"/>
</dbReference>
<dbReference type="Proteomes" id="UP000305647">
    <property type="component" value="Unassembled WGS sequence"/>
</dbReference>
<evidence type="ECO:0000256" key="10">
    <source>
        <dbReference type="ARBA" id="ARBA00023136"/>
    </source>
</evidence>
<dbReference type="GO" id="GO:0015986">
    <property type="term" value="P:proton motive force-driven ATP synthesis"/>
    <property type="evidence" value="ECO:0007669"/>
    <property type="project" value="InterPro"/>
</dbReference>
<keyword evidence="5" id="KW-0138">CF(0)</keyword>
<dbReference type="SUPFAM" id="SSF161065">
    <property type="entry name" value="ATP synthase D chain-like"/>
    <property type="match status" value="1"/>
</dbReference>
<name>A0A4V4MUY1_9BASI</name>
<dbReference type="InterPro" id="IPR036228">
    <property type="entry name" value="ATP_synth_F0_dsu_sf_mt"/>
</dbReference>
<keyword evidence="9" id="KW-0496">Mitochondrion</keyword>
<dbReference type="Pfam" id="PF05873">
    <property type="entry name" value="Mt_ATP-synt_D"/>
    <property type="match status" value="1"/>
</dbReference>
<gene>
    <name evidence="12" type="ORF">E3Q10_01319</name>
</gene>
<dbReference type="GO" id="GO:0045259">
    <property type="term" value="C:proton-transporting ATP synthase complex"/>
    <property type="evidence" value="ECO:0007669"/>
    <property type="project" value="UniProtKB-KW"/>
</dbReference>
<keyword evidence="4" id="KW-0813">Transport</keyword>
<evidence type="ECO:0000256" key="5">
    <source>
        <dbReference type="ARBA" id="ARBA00022547"/>
    </source>
</evidence>
<dbReference type="GO" id="GO:0005743">
    <property type="term" value="C:mitochondrial inner membrane"/>
    <property type="evidence" value="ECO:0007669"/>
    <property type="project" value="UniProtKB-SubCell"/>
</dbReference>
<protein>
    <recommendedName>
        <fullName evidence="3">ATP synthase subunit d, mitochondrial</fullName>
    </recommendedName>
</protein>
<keyword evidence="10" id="KW-0472">Membrane</keyword>
<evidence type="ECO:0000313" key="12">
    <source>
        <dbReference type="EMBL" id="TIC31999.1"/>
    </source>
</evidence>
<evidence type="ECO:0000256" key="6">
    <source>
        <dbReference type="ARBA" id="ARBA00022781"/>
    </source>
</evidence>
<reference evidence="12 13" key="1">
    <citation type="submission" date="2019-03" db="EMBL/GenBank/DDBJ databases">
        <title>Sequencing 25 genomes of Wallemia mellicola.</title>
        <authorList>
            <person name="Gostincar C."/>
        </authorList>
    </citation>
    <scope>NUCLEOTIDE SEQUENCE [LARGE SCALE GENOMIC DNA]</scope>
    <source>
        <strain evidence="12 13">EXF-8738</strain>
    </source>
</reference>
<keyword evidence="6" id="KW-0375">Hydrogen ion transport</keyword>
<evidence type="ECO:0000256" key="1">
    <source>
        <dbReference type="ARBA" id="ARBA00004273"/>
    </source>
</evidence>
<feature type="coiled-coil region" evidence="11">
    <location>
        <begin position="132"/>
        <end position="159"/>
    </location>
</feature>
<sequence>MAAKTSPISRSSSGFLWVDWSELVGLYHEGEMNVSRVSRQAVDFTRLTSQIGLGKDTVAQINAFRKRADEAKRQLTNLSEQKVDVDFAHYRATLKNSAVVDELEGKVKNFKPATYDVAAVNKAIDAFEAKALESAQQTEKKIAEELKDLEATLDNIQSARPFDQLTLDDVAAARPEITKTVDTMVQKGKWSVPGYKEKCEFRLPFQCLSNAPLVGDLNINTIT</sequence>
<keyword evidence="8" id="KW-0406">Ion transport</keyword>
<evidence type="ECO:0000313" key="13">
    <source>
        <dbReference type="Proteomes" id="UP000305647"/>
    </source>
</evidence>